<feature type="transmembrane region" description="Helical" evidence="2">
    <location>
        <begin position="185"/>
        <end position="203"/>
    </location>
</feature>
<keyword evidence="2" id="KW-0812">Transmembrane</keyword>
<keyword evidence="2" id="KW-0472">Membrane</keyword>
<dbReference type="AlphaFoldDB" id="G4TSN6"/>
<comment type="caution">
    <text evidence="3">The sequence shown here is derived from an EMBL/GenBank/DDBJ whole genome shotgun (WGS) entry which is preliminary data.</text>
</comment>
<feature type="region of interest" description="Disordered" evidence="1">
    <location>
        <begin position="498"/>
        <end position="556"/>
    </location>
</feature>
<feature type="compositionally biased region" description="Basic and acidic residues" evidence="1">
    <location>
        <begin position="537"/>
        <end position="547"/>
    </location>
</feature>
<protein>
    <recommendedName>
        <fullName evidence="5">DUF4203 domain-containing protein</fullName>
    </recommendedName>
</protein>
<evidence type="ECO:0008006" key="5">
    <source>
        <dbReference type="Google" id="ProtNLM"/>
    </source>
</evidence>
<gene>
    <name evidence="3" type="ORF">PIIN_08282</name>
</gene>
<keyword evidence="2" id="KW-1133">Transmembrane helix</keyword>
<feature type="region of interest" description="Disordered" evidence="1">
    <location>
        <begin position="393"/>
        <end position="482"/>
    </location>
</feature>
<evidence type="ECO:0000313" key="3">
    <source>
        <dbReference type="EMBL" id="CCA74329.1"/>
    </source>
</evidence>
<feature type="transmembrane region" description="Helical" evidence="2">
    <location>
        <begin position="97"/>
        <end position="119"/>
    </location>
</feature>
<evidence type="ECO:0000256" key="1">
    <source>
        <dbReference type="SAM" id="MobiDB-lite"/>
    </source>
</evidence>
<dbReference type="OrthoDB" id="3364886at2759"/>
<dbReference type="OMA" id="SFWARHF"/>
<evidence type="ECO:0000256" key="2">
    <source>
        <dbReference type="SAM" id="Phobius"/>
    </source>
</evidence>
<dbReference type="HOGENOM" id="CLU_033738_0_0_1"/>
<dbReference type="InParanoid" id="G4TSN6"/>
<dbReference type="eggNOG" id="ENOG502SJDM">
    <property type="taxonomic scope" value="Eukaryota"/>
</dbReference>
<organism evidence="3 4">
    <name type="scientific">Serendipita indica (strain DSM 11827)</name>
    <name type="common">Root endophyte fungus</name>
    <name type="synonym">Piriformospora indica</name>
    <dbReference type="NCBI Taxonomy" id="1109443"/>
    <lineage>
        <taxon>Eukaryota</taxon>
        <taxon>Fungi</taxon>
        <taxon>Dikarya</taxon>
        <taxon>Basidiomycota</taxon>
        <taxon>Agaricomycotina</taxon>
        <taxon>Agaricomycetes</taxon>
        <taxon>Sebacinales</taxon>
        <taxon>Serendipitaceae</taxon>
        <taxon>Serendipita</taxon>
    </lineage>
</organism>
<feature type="transmembrane region" description="Helical" evidence="2">
    <location>
        <begin position="24"/>
        <end position="45"/>
    </location>
</feature>
<feature type="transmembrane region" description="Helical" evidence="2">
    <location>
        <begin position="152"/>
        <end position="173"/>
    </location>
</feature>
<dbReference type="EMBL" id="CAFZ01000303">
    <property type="protein sequence ID" value="CCA74329.1"/>
    <property type="molecule type" value="Genomic_DNA"/>
</dbReference>
<keyword evidence="4" id="KW-1185">Reference proteome</keyword>
<evidence type="ECO:0000313" key="4">
    <source>
        <dbReference type="Proteomes" id="UP000007148"/>
    </source>
</evidence>
<feature type="transmembrane region" description="Helical" evidence="2">
    <location>
        <begin position="66"/>
        <end position="91"/>
    </location>
</feature>
<feature type="region of interest" description="Disordered" evidence="1">
    <location>
        <begin position="301"/>
        <end position="380"/>
    </location>
</feature>
<proteinExistence type="predicted"/>
<sequence length="556" mass="59786">MESYQSSLNDVPLFKILPAPYQTVYAALLLAFSLPVTFAGAFLTLDRTRQFAPSGGPTTAKEKWRFEGGLGGLLGGWVFGVHLSTLLALLIMNRTSYAPLGGIQFLVIWLLSALVTSVLAGRWKYVAVPMIGIGGGAAFSLFVTVACHPAQPARVILLGVFSILSAILCLLPIPRVQHGAVRSAAAWMGALGIILSISILAGIKTWEDVWARLWVSWDASWGTAQEKGITAAFMGFAAVGIGVDWLLKRQFGECPDEKWDRYLSSYASQLPNAHDRPGNFTPSTPFWKKIFNPPPKDPILFPNDTGALSSKSPLSPPPYRAGKLRTQSKKSAPYSRDSFQPLNKATKHDFSSGSEDSSDEEGTGQERYIPRPWAKRKDTQATSLSGVTLADGASATSKGKMGDMAKEHGDLAYSDGESVAQSTSTGRRRKESRDAPGWTPEFIKRHSMGGKKDLESGGIEMRASRSNRSESPPPGAVPMTPSLMKALDRVSQAQNEAYAGIVSKGHTPYASSPGHAPGTSTPGVHPHGGQDWGAFWKKVEDKTREGEAGASAKSPR</sequence>
<dbReference type="Proteomes" id="UP000007148">
    <property type="component" value="Unassembled WGS sequence"/>
</dbReference>
<reference evidence="3 4" key="1">
    <citation type="journal article" date="2011" name="PLoS Pathog.">
        <title>Endophytic Life Strategies Decoded by Genome and Transcriptome Analyses of the Mutualistic Root Symbiont Piriformospora indica.</title>
        <authorList>
            <person name="Zuccaro A."/>
            <person name="Lahrmann U."/>
            <person name="Guldener U."/>
            <person name="Langen G."/>
            <person name="Pfiffi S."/>
            <person name="Biedenkopf D."/>
            <person name="Wong P."/>
            <person name="Samans B."/>
            <person name="Grimm C."/>
            <person name="Basiewicz M."/>
            <person name="Murat C."/>
            <person name="Martin F."/>
            <person name="Kogel K.H."/>
        </authorList>
    </citation>
    <scope>NUCLEOTIDE SEQUENCE [LARGE SCALE GENOMIC DNA]</scope>
    <source>
        <strain evidence="3 4">DSM 11827</strain>
    </source>
</reference>
<feature type="transmembrane region" description="Helical" evidence="2">
    <location>
        <begin position="126"/>
        <end position="146"/>
    </location>
</feature>
<name>G4TSN6_SERID</name>
<accession>G4TSN6</accession>
<feature type="compositionally biased region" description="Basic and acidic residues" evidence="1">
    <location>
        <begin position="400"/>
        <end position="410"/>
    </location>
</feature>